<dbReference type="Pfam" id="PF10047">
    <property type="entry name" value="DUF2281"/>
    <property type="match status" value="1"/>
</dbReference>
<accession>A0ABV4X406</accession>
<organism evidence="2 3">
    <name type="scientific">Floridaenema aerugineum BLCC-F46</name>
    <dbReference type="NCBI Taxonomy" id="3153654"/>
    <lineage>
        <taxon>Bacteria</taxon>
        <taxon>Bacillati</taxon>
        <taxon>Cyanobacteriota</taxon>
        <taxon>Cyanophyceae</taxon>
        <taxon>Oscillatoriophycideae</taxon>
        <taxon>Aerosakkonematales</taxon>
        <taxon>Aerosakkonemataceae</taxon>
        <taxon>Floridanema</taxon>
        <taxon>Floridanema aerugineum</taxon>
    </lineage>
</organism>
<evidence type="ECO:0000313" key="2">
    <source>
        <dbReference type="EMBL" id="MFB2877517.1"/>
    </source>
</evidence>
<gene>
    <name evidence="2" type="ORF">ACE1CC_11595</name>
</gene>
<dbReference type="InterPro" id="IPR018739">
    <property type="entry name" value="DUF2281"/>
</dbReference>
<evidence type="ECO:0000259" key="1">
    <source>
        <dbReference type="Pfam" id="PF10047"/>
    </source>
</evidence>
<dbReference type="EMBL" id="JBHFNQ010000090">
    <property type="protein sequence ID" value="MFB2877517.1"/>
    <property type="molecule type" value="Genomic_DNA"/>
</dbReference>
<sequence>MSIEQLVIQKLQTLSPQKQQEVLDFVEFLQSKSLPEESSNQQLSESASFLTPPLRIPDIQGALSQQLSERESASFLTLAQKWVGCIDAPRDLSTNKKYLDGYGNE</sequence>
<reference evidence="2 3" key="1">
    <citation type="submission" date="2024-09" db="EMBL/GenBank/DDBJ databases">
        <title>Floridaenema gen nov. (Aerosakkonemataceae, Aerosakkonematales ord. nov., Cyanobacteria) from benthic tropical and subtropical fresh waters, with the description of four new species.</title>
        <authorList>
            <person name="Moretto J.A."/>
            <person name="Berthold D.E."/>
            <person name="Lefler F.W."/>
            <person name="Huang I.-S."/>
            <person name="Laughinghouse H. IV."/>
        </authorList>
    </citation>
    <scope>NUCLEOTIDE SEQUENCE [LARGE SCALE GENOMIC DNA]</scope>
    <source>
        <strain evidence="2 3">BLCC-F46</strain>
    </source>
</reference>
<evidence type="ECO:0000313" key="3">
    <source>
        <dbReference type="Proteomes" id="UP001576774"/>
    </source>
</evidence>
<comment type="caution">
    <text evidence="2">The sequence shown here is derived from an EMBL/GenBank/DDBJ whole genome shotgun (WGS) entry which is preliminary data.</text>
</comment>
<dbReference type="RefSeq" id="WP_413270614.1">
    <property type="nucleotide sequence ID" value="NZ_JBHFNQ010000090.1"/>
</dbReference>
<name>A0ABV4X406_9CYAN</name>
<dbReference type="Proteomes" id="UP001576774">
    <property type="component" value="Unassembled WGS sequence"/>
</dbReference>
<keyword evidence="3" id="KW-1185">Reference proteome</keyword>
<feature type="domain" description="DUF2281" evidence="1">
    <location>
        <begin position="7"/>
        <end position="65"/>
    </location>
</feature>
<protein>
    <submittedName>
        <fullName evidence="2">DUF2281 domain-containing protein</fullName>
    </submittedName>
</protein>
<proteinExistence type="predicted"/>